<reference evidence="2" key="1">
    <citation type="submission" date="2025-08" db="UniProtKB">
        <authorList>
            <consortium name="RefSeq"/>
        </authorList>
    </citation>
    <scope>IDENTIFICATION</scope>
</reference>
<dbReference type="GeneID" id="108667371"/>
<dbReference type="OrthoDB" id="8045763at2759"/>
<dbReference type="Proteomes" id="UP000694843">
    <property type="component" value="Unplaced"/>
</dbReference>
<protein>
    <submittedName>
        <fullName evidence="2">Uncharacterized protein LOC108667371</fullName>
    </submittedName>
</protein>
<dbReference type="SUPFAM" id="SSF57603">
    <property type="entry name" value="FnI-like domain"/>
    <property type="match status" value="1"/>
</dbReference>
<keyword evidence="1" id="KW-1185">Reference proteome</keyword>
<gene>
    <name evidence="2" type="primary">LOC108667371</name>
</gene>
<dbReference type="AlphaFoldDB" id="A0A8B7N992"/>
<evidence type="ECO:0000313" key="2">
    <source>
        <dbReference type="RefSeq" id="XP_018009879.1"/>
    </source>
</evidence>
<accession>A0A8B7N992</accession>
<name>A0A8B7N992_HYAAZ</name>
<dbReference type="KEGG" id="hazt:108667371"/>
<sequence length="197" mass="21997">MSMAEPVFGDRIAPLQKSRFRRALTSHAQTPVFLPTVTRGPDSNSNLHRRFSSVELKFPPNATLARYGAPRMALPVEEPFPLELTEELLLHISGNRVKRDKSSMAFWQPRDKSCTILGVKYNLGEVVGVASDACMECRCAAGDLYCSPRCCFLPAPLAPNRLQVQQHEQNVLYQVSNLPPPHPLYNIRNQVMPGNAL</sequence>
<organism evidence="1 2">
    <name type="scientific">Hyalella azteca</name>
    <name type="common">Amphipod</name>
    <dbReference type="NCBI Taxonomy" id="294128"/>
    <lineage>
        <taxon>Eukaryota</taxon>
        <taxon>Metazoa</taxon>
        <taxon>Ecdysozoa</taxon>
        <taxon>Arthropoda</taxon>
        <taxon>Crustacea</taxon>
        <taxon>Multicrustacea</taxon>
        <taxon>Malacostraca</taxon>
        <taxon>Eumalacostraca</taxon>
        <taxon>Peracarida</taxon>
        <taxon>Amphipoda</taxon>
        <taxon>Senticaudata</taxon>
        <taxon>Talitrida</taxon>
        <taxon>Talitroidea</taxon>
        <taxon>Hyalellidae</taxon>
        <taxon>Hyalella</taxon>
    </lineage>
</organism>
<dbReference type="Gene3D" id="2.10.70.10">
    <property type="entry name" value="Complement Module, domain 1"/>
    <property type="match status" value="1"/>
</dbReference>
<proteinExistence type="predicted"/>
<evidence type="ECO:0000313" key="1">
    <source>
        <dbReference type="Proteomes" id="UP000694843"/>
    </source>
</evidence>
<dbReference type="RefSeq" id="XP_018009879.1">
    <property type="nucleotide sequence ID" value="XM_018154390.2"/>
</dbReference>